<evidence type="ECO:0008006" key="2">
    <source>
        <dbReference type="Google" id="ProtNLM"/>
    </source>
</evidence>
<proteinExistence type="predicted"/>
<evidence type="ECO:0000313" key="1">
    <source>
        <dbReference type="EMBL" id="VAV84148.1"/>
    </source>
</evidence>
<dbReference type="AlphaFoldDB" id="A0A3B0R8F5"/>
<name>A0A3B0R8F5_9ZZZZ</name>
<gene>
    <name evidence="1" type="ORF">MNBD_BACTEROID02-493</name>
</gene>
<organism evidence="1">
    <name type="scientific">hydrothermal vent metagenome</name>
    <dbReference type="NCBI Taxonomy" id="652676"/>
    <lineage>
        <taxon>unclassified sequences</taxon>
        <taxon>metagenomes</taxon>
        <taxon>ecological metagenomes</taxon>
    </lineage>
</organism>
<reference evidence="1" key="1">
    <citation type="submission" date="2018-06" db="EMBL/GenBank/DDBJ databases">
        <authorList>
            <person name="Zhirakovskaya E."/>
        </authorList>
    </citation>
    <scope>NUCLEOTIDE SEQUENCE</scope>
</reference>
<protein>
    <recommendedName>
        <fullName evidence="2">Transposase</fullName>
    </recommendedName>
</protein>
<dbReference type="EMBL" id="UOEB01000131">
    <property type="protein sequence ID" value="VAV84148.1"/>
    <property type="molecule type" value="Genomic_DNA"/>
</dbReference>
<accession>A0A3B0R8F5</accession>
<sequence length="81" mass="9555">MPSFDYSSNFKVIKVTQNGSIRWKSYYWVYLTAALKGKYVGVEDLGKGIWKVFYRNVFLGFFNENNIRDKQVSIRLSQNMV</sequence>